<keyword evidence="2" id="KW-0238">DNA-binding</keyword>
<dbReference type="Gene3D" id="2.60.120.10">
    <property type="entry name" value="Jelly Rolls"/>
    <property type="match status" value="1"/>
</dbReference>
<dbReference type="GO" id="GO:0005829">
    <property type="term" value="C:cytosol"/>
    <property type="evidence" value="ECO:0007669"/>
    <property type="project" value="TreeGrafter"/>
</dbReference>
<reference evidence="6 7" key="1">
    <citation type="submission" date="2016-10" db="EMBL/GenBank/DDBJ databases">
        <authorList>
            <person name="de Groot N.N."/>
        </authorList>
    </citation>
    <scope>NUCLEOTIDE SEQUENCE [LARGE SCALE GENOMIC DNA]</scope>
    <source>
        <strain evidence="6 7">DSM 19547</strain>
    </source>
</reference>
<dbReference type="STRING" id="441119.SAMN04488047_107135"/>
<feature type="domain" description="HTH crp-type" evidence="5">
    <location>
        <begin position="150"/>
        <end position="225"/>
    </location>
</feature>
<dbReference type="PROSITE" id="PS51063">
    <property type="entry name" value="HTH_CRP_2"/>
    <property type="match status" value="1"/>
</dbReference>
<dbReference type="Gene3D" id="1.10.10.10">
    <property type="entry name" value="Winged helix-like DNA-binding domain superfamily/Winged helix DNA-binding domain"/>
    <property type="match status" value="1"/>
</dbReference>
<keyword evidence="3" id="KW-0804">Transcription</keyword>
<organism evidence="6 7">
    <name type="scientific">Tranquillimonas alkanivorans</name>
    <dbReference type="NCBI Taxonomy" id="441119"/>
    <lineage>
        <taxon>Bacteria</taxon>
        <taxon>Pseudomonadati</taxon>
        <taxon>Pseudomonadota</taxon>
        <taxon>Alphaproteobacteria</taxon>
        <taxon>Rhodobacterales</taxon>
        <taxon>Roseobacteraceae</taxon>
        <taxon>Tranquillimonas</taxon>
    </lineage>
</organism>
<protein>
    <submittedName>
        <fullName evidence="6">CRP/FNR family transcriptional regulator, anaerobic regulatory protein</fullName>
    </submittedName>
</protein>
<dbReference type="EMBL" id="FOXA01000007">
    <property type="protein sequence ID" value="SFP50366.1"/>
    <property type="molecule type" value="Genomic_DNA"/>
</dbReference>
<dbReference type="RefSeq" id="WP_177215128.1">
    <property type="nucleotide sequence ID" value="NZ_FOXA01000007.1"/>
</dbReference>
<dbReference type="SUPFAM" id="SSF46785">
    <property type="entry name" value="Winged helix' DNA-binding domain"/>
    <property type="match status" value="1"/>
</dbReference>
<dbReference type="AlphaFoldDB" id="A0A1I5QX35"/>
<dbReference type="PANTHER" id="PTHR24567">
    <property type="entry name" value="CRP FAMILY TRANSCRIPTIONAL REGULATORY PROTEIN"/>
    <property type="match status" value="1"/>
</dbReference>
<dbReference type="PANTHER" id="PTHR24567:SF75">
    <property type="entry name" value="FUMARATE AND NITRATE REDUCTION REGULATORY PROTEIN"/>
    <property type="match status" value="1"/>
</dbReference>
<feature type="region of interest" description="Disordered" evidence="4">
    <location>
        <begin position="233"/>
        <end position="261"/>
    </location>
</feature>
<dbReference type="SUPFAM" id="SSF51206">
    <property type="entry name" value="cAMP-binding domain-like"/>
    <property type="match status" value="1"/>
</dbReference>
<evidence type="ECO:0000256" key="4">
    <source>
        <dbReference type="SAM" id="MobiDB-lite"/>
    </source>
</evidence>
<dbReference type="Proteomes" id="UP000199356">
    <property type="component" value="Unassembled WGS sequence"/>
</dbReference>
<evidence type="ECO:0000259" key="5">
    <source>
        <dbReference type="PROSITE" id="PS51063"/>
    </source>
</evidence>
<evidence type="ECO:0000313" key="7">
    <source>
        <dbReference type="Proteomes" id="UP000199356"/>
    </source>
</evidence>
<dbReference type="InterPro" id="IPR036388">
    <property type="entry name" value="WH-like_DNA-bd_sf"/>
</dbReference>
<dbReference type="InterPro" id="IPR018490">
    <property type="entry name" value="cNMP-bd_dom_sf"/>
</dbReference>
<dbReference type="InterPro" id="IPR036390">
    <property type="entry name" value="WH_DNA-bd_sf"/>
</dbReference>
<dbReference type="Pfam" id="PF00027">
    <property type="entry name" value="cNMP_binding"/>
    <property type="match status" value="1"/>
</dbReference>
<proteinExistence type="predicted"/>
<dbReference type="Pfam" id="PF13545">
    <property type="entry name" value="HTH_Crp_2"/>
    <property type="match status" value="1"/>
</dbReference>
<dbReference type="CDD" id="cd00038">
    <property type="entry name" value="CAP_ED"/>
    <property type="match status" value="1"/>
</dbReference>
<dbReference type="InterPro" id="IPR000595">
    <property type="entry name" value="cNMP-bd_dom"/>
</dbReference>
<dbReference type="SMART" id="SM00419">
    <property type="entry name" value="HTH_CRP"/>
    <property type="match status" value="1"/>
</dbReference>
<dbReference type="InterPro" id="IPR050397">
    <property type="entry name" value="Env_Response_Regulators"/>
</dbReference>
<gene>
    <name evidence="6" type="ORF">SAMN04488047_107135</name>
</gene>
<evidence type="ECO:0000256" key="1">
    <source>
        <dbReference type="ARBA" id="ARBA00023015"/>
    </source>
</evidence>
<dbReference type="InterPro" id="IPR014710">
    <property type="entry name" value="RmlC-like_jellyroll"/>
</dbReference>
<sequence>MPLKTYSSEQPVADPEDLCSPSLHDALAQRGPGMTRLQRHRAGETVAAVACDLGYVGSVVSGILRLIRTTDDGHRQIVAFLTPSDVFGGAFSEHEDYAVEAVTDATVRQLDRRAVEELLNRRPCLERQFMQRSLRALHRARELVSLLGYRSVRQRLAGFLLAELGHPRVTTLRPGDDLTLEIPRLDLANYLATSPESVCRSLRDLDRHGLITILDPGRFVIRDRQGLRQLAEGRADPATRGHGLSECNGHGGAPAPHGVRL</sequence>
<evidence type="ECO:0000256" key="2">
    <source>
        <dbReference type="ARBA" id="ARBA00023125"/>
    </source>
</evidence>
<accession>A0A1I5QX35</accession>
<dbReference type="GO" id="GO:0003677">
    <property type="term" value="F:DNA binding"/>
    <property type="evidence" value="ECO:0007669"/>
    <property type="project" value="UniProtKB-KW"/>
</dbReference>
<keyword evidence="7" id="KW-1185">Reference proteome</keyword>
<dbReference type="InterPro" id="IPR012318">
    <property type="entry name" value="HTH_CRP"/>
</dbReference>
<evidence type="ECO:0000313" key="6">
    <source>
        <dbReference type="EMBL" id="SFP50366.1"/>
    </source>
</evidence>
<dbReference type="GO" id="GO:0003700">
    <property type="term" value="F:DNA-binding transcription factor activity"/>
    <property type="evidence" value="ECO:0007669"/>
    <property type="project" value="TreeGrafter"/>
</dbReference>
<name>A0A1I5QX35_9RHOB</name>
<evidence type="ECO:0000256" key="3">
    <source>
        <dbReference type="ARBA" id="ARBA00023163"/>
    </source>
</evidence>
<keyword evidence="1" id="KW-0805">Transcription regulation</keyword>